<protein>
    <recommendedName>
        <fullName evidence="5">ABC transporter permease</fullName>
    </recommendedName>
</protein>
<keyword evidence="2" id="KW-1133">Transmembrane helix</keyword>
<dbReference type="Proteomes" id="UP000653308">
    <property type="component" value="Unassembled WGS sequence"/>
</dbReference>
<feature type="transmembrane region" description="Helical" evidence="2">
    <location>
        <begin position="164"/>
        <end position="182"/>
    </location>
</feature>
<feature type="transmembrane region" description="Helical" evidence="2">
    <location>
        <begin position="335"/>
        <end position="353"/>
    </location>
</feature>
<reference evidence="4" key="1">
    <citation type="journal article" date="2019" name="Int. J. Syst. Evol. Microbiol.">
        <title>The Global Catalogue of Microorganisms (GCM) 10K type strain sequencing project: providing services to taxonomists for standard genome sequencing and annotation.</title>
        <authorList>
            <consortium name="The Broad Institute Genomics Platform"/>
            <consortium name="The Broad Institute Genome Sequencing Center for Infectious Disease"/>
            <person name="Wu L."/>
            <person name="Ma J."/>
        </authorList>
    </citation>
    <scope>NUCLEOTIDE SEQUENCE [LARGE SCALE GENOMIC DNA]</scope>
    <source>
        <strain evidence="4">JCM 4957</strain>
    </source>
</reference>
<evidence type="ECO:0008006" key="5">
    <source>
        <dbReference type="Google" id="ProtNLM"/>
    </source>
</evidence>
<dbReference type="PANTHER" id="PTHR36832">
    <property type="entry name" value="SLR1174 PROTEIN-RELATED"/>
    <property type="match status" value="1"/>
</dbReference>
<keyword evidence="2" id="KW-0472">Membrane</keyword>
<feature type="transmembrane region" description="Helical" evidence="2">
    <location>
        <begin position="246"/>
        <end position="268"/>
    </location>
</feature>
<name>A0ABQ2ZL70_9ACTN</name>
<feature type="transmembrane region" description="Helical" evidence="2">
    <location>
        <begin position="221"/>
        <end position="240"/>
    </location>
</feature>
<dbReference type="Pfam" id="PF06182">
    <property type="entry name" value="ABC2_membrane_6"/>
    <property type="match status" value="1"/>
</dbReference>
<keyword evidence="2" id="KW-0812">Transmembrane</keyword>
<evidence type="ECO:0000313" key="3">
    <source>
        <dbReference type="EMBL" id="GGY17046.1"/>
    </source>
</evidence>
<dbReference type="EMBL" id="BMWE01000006">
    <property type="protein sequence ID" value="GGY17046.1"/>
    <property type="molecule type" value="Genomic_DNA"/>
</dbReference>
<dbReference type="InterPro" id="IPR010390">
    <property type="entry name" value="ABC-2_transporter-like"/>
</dbReference>
<proteinExistence type="predicted"/>
<accession>A0ABQ2ZL70</accession>
<feature type="region of interest" description="Disordered" evidence="1">
    <location>
        <begin position="54"/>
        <end position="79"/>
    </location>
</feature>
<organism evidence="3 4">
    <name type="scientific">Streptomyces djakartensis</name>
    <dbReference type="NCBI Taxonomy" id="68193"/>
    <lineage>
        <taxon>Bacteria</taxon>
        <taxon>Bacillati</taxon>
        <taxon>Actinomycetota</taxon>
        <taxon>Actinomycetes</taxon>
        <taxon>Kitasatosporales</taxon>
        <taxon>Streptomycetaceae</taxon>
        <taxon>Streptomyces</taxon>
    </lineage>
</organism>
<evidence type="ECO:0000256" key="1">
    <source>
        <dbReference type="SAM" id="MobiDB-lite"/>
    </source>
</evidence>
<feature type="transmembrane region" description="Helical" evidence="2">
    <location>
        <begin position="123"/>
        <end position="144"/>
    </location>
</feature>
<feature type="compositionally biased region" description="Basic and acidic residues" evidence="1">
    <location>
        <begin position="60"/>
        <end position="79"/>
    </location>
</feature>
<keyword evidence="4" id="KW-1185">Reference proteome</keyword>
<feature type="transmembrane region" description="Helical" evidence="2">
    <location>
        <begin position="280"/>
        <end position="302"/>
    </location>
</feature>
<dbReference type="PANTHER" id="PTHR36832:SF2">
    <property type="entry name" value="INTEGRAL MEMBRANE PROTEIN"/>
    <property type="match status" value="1"/>
</dbReference>
<evidence type="ECO:0000256" key="2">
    <source>
        <dbReference type="SAM" id="Phobius"/>
    </source>
</evidence>
<evidence type="ECO:0000313" key="4">
    <source>
        <dbReference type="Proteomes" id="UP000653308"/>
    </source>
</evidence>
<comment type="caution">
    <text evidence="3">The sequence shown here is derived from an EMBL/GenBank/DDBJ whole genome shotgun (WGS) entry which is preliminary data.</text>
</comment>
<gene>
    <name evidence="3" type="ORF">GCM10010384_23700</name>
</gene>
<sequence length="366" mass="38877">MCARARYGRAQGDTPKTRPLARFALAGTAATLLALATGASTHADGLDRTVWTGADLNVTPHDDPGGTDRRGKIRGTPDPRPTRLLRFGAGAARRAVDVGSVGSGRLYAAVAAGGFRRYATYRAATLAGVFTNTVFGVILVYTYMALWDEKPHLGGYDQAQAVTYVWLGQCLYATLAIQGGGAEKDLMERIRTGEIAVDLYRPADLQLWWLAGDVGRALFQMLGRGVIPFAFGAVFFPMALPTSVAPWAAFAVTLLLATVVSFAIRYLAALSVFWLMDGMGVSQALMVAGVFFSGMVLPLNAFPGAFGEVVRVLPWAAQIQMPADVLMGETGPLRAFAFQAAWAVALLAAGRLLQSAATRRVVVQGG</sequence>